<keyword evidence="1" id="KW-0472">Membrane</keyword>
<accession>A0A3S5AS22</accession>
<keyword evidence="1" id="KW-0812">Transmembrane</keyword>
<comment type="caution">
    <text evidence="2">The sequence shown here is derived from an EMBL/GenBank/DDBJ whole genome shotgun (WGS) entry which is preliminary data.</text>
</comment>
<dbReference type="AlphaFoldDB" id="A0A3S5AS22"/>
<dbReference type="Proteomes" id="UP000784294">
    <property type="component" value="Unassembled WGS sequence"/>
</dbReference>
<name>A0A3S5AS22_9PLAT</name>
<evidence type="ECO:0000313" key="3">
    <source>
        <dbReference type="Proteomes" id="UP000784294"/>
    </source>
</evidence>
<keyword evidence="3" id="KW-1185">Reference proteome</keyword>
<organism evidence="2 3">
    <name type="scientific">Protopolystoma xenopodis</name>
    <dbReference type="NCBI Taxonomy" id="117903"/>
    <lineage>
        <taxon>Eukaryota</taxon>
        <taxon>Metazoa</taxon>
        <taxon>Spiralia</taxon>
        <taxon>Lophotrochozoa</taxon>
        <taxon>Platyhelminthes</taxon>
        <taxon>Monogenea</taxon>
        <taxon>Polyopisthocotylea</taxon>
        <taxon>Polystomatidea</taxon>
        <taxon>Polystomatidae</taxon>
        <taxon>Protopolystoma</taxon>
    </lineage>
</organism>
<dbReference type="EMBL" id="CAAALY010113619">
    <property type="protein sequence ID" value="VEL30604.1"/>
    <property type="molecule type" value="Genomic_DNA"/>
</dbReference>
<evidence type="ECO:0000256" key="1">
    <source>
        <dbReference type="SAM" id="Phobius"/>
    </source>
</evidence>
<feature type="transmembrane region" description="Helical" evidence="1">
    <location>
        <begin position="148"/>
        <end position="167"/>
    </location>
</feature>
<keyword evidence="1" id="KW-1133">Transmembrane helix</keyword>
<gene>
    <name evidence="2" type="ORF">PXEA_LOCUS24044</name>
</gene>
<protein>
    <submittedName>
        <fullName evidence="2">Uncharacterized protein</fullName>
    </submittedName>
</protein>
<sequence length="222" mass="25135">MLLVIEQQLIINDGRTDLSASVTSIRVHLACLCMVETYWSPHQSASISPKGRLLTFRSSPPCPDRHNSSWTTVTLDFRAETLNKDLDRILGQLTMLATLIMQFKGFAPTTSTPNIPDFTPLSINNYSEPHSNVSLTESKADPSSSRRLILLILAILAVLFILLYFILACRHSEISTIFTEAIFESQNDSLRTCPIRRQSQLSRWPFPHFIRWELIGNSNSAW</sequence>
<proteinExistence type="predicted"/>
<reference evidence="2" key="1">
    <citation type="submission" date="2018-11" db="EMBL/GenBank/DDBJ databases">
        <authorList>
            <consortium name="Pathogen Informatics"/>
        </authorList>
    </citation>
    <scope>NUCLEOTIDE SEQUENCE</scope>
</reference>
<evidence type="ECO:0000313" key="2">
    <source>
        <dbReference type="EMBL" id="VEL30604.1"/>
    </source>
</evidence>